<keyword evidence="11" id="KW-0675">Receptor</keyword>
<dbReference type="PANTHER" id="PTHR48059:SF4">
    <property type="entry name" value="POLYGALACTURONASE INHIBITOR 1-RELATED"/>
    <property type="match status" value="1"/>
</dbReference>
<gene>
    <name evidence="11" type="primary">LOC105171659</name>
</gene>
<dbReference type="GeneID" id="105171659"/>
<evidence type="ECO:0000313" key="11">
    <source>
        <dbReference type="RefSeq" id="XP_011091154.2"/>
    </source>
</evidence>
<evidence type="ECO:0000256" key="6">
    <source>
        <dbReference type="ARBA" id="ARBA00023136"/>
    </source>
</evidence>
<evidence type="ECO:0000259" key="9">
    <source>
        <dbReference type="Pfam" id="PF08263"/>
    </source>
</evidence>
<dbReference type="InParanoid" id="A0A6I9U3D8"/>
<keyword evidence="3 8" id="KW-0812">Transmembrane</keyword>
<protein>
    <submittedName>
        <fullName evidence="11">Receptor protein kinase CLAVATA1</fullName>
    </submittedName>
</protein>
<dbReference type="Pfam" id="PF08263">
    <property type="entry name" value="LRRNT_2"/>
    <property type="match status" value="2"/>
</dbReference>
<reference evidence="11" key="1">
    <citation type="submission" date="2025-08" db="UniProtKB">
        <authorList>
            <consortium name="RefSeq"/>
        </authorList>
    </citation>
    <scope>IDENTIFICATION</scope>
</reference>
<dbReference type="Gene3D" id="3.80.10.10">
    <property type="entry name" value="Ribonuclease Inhibitor"/>
    <property type="match status" value="2"/>
</dbReference>
<dbReference type="InterPro" id="IPR001611">
    <property type="entry name" value="Leu-rich_rpt"/>
</dbReference>
<feature type="domain" description="Leucine-rich repeat-containing N-terminal plant-type" evidence="9">
    <location>
        <begin position="492"/>
        <end position="529"/>
    </location>
</feature>
<comment type="similarity">
    <text evidence="7">Belongs to the polygalacturonase-inhibiting protein family.</text>
</comment>
<dbReference type="FunFam" id="3.80.10.10:FF:000348">
    <property type="entry name" value="Polygalacturonase inhibitor 1"/>
    <property type="match status" value="2"/>
</dbReference>
<evidence type="ECO:0000256" key="3">
    <source>
        <dbReference type="ARBA" id="ARBA00022692"/>
    </source>
</evidence>
<dbReference type="Proteomes" id="UP000504604">
    <property type="component" value="Linkage group LG10"/>
</dbReference>
<proteinExistence type="inferred from homology"/>
<evidence type="ECO:0000256" key="1">
    <source>
        <dbReference type="ARBA" id="ARBA00004196"/>
    </source>
</evidence>
<dbReference type="InterPro" id="IPR051848">
    <property type="entry name" value="PGIP"/>
</dbReference>
<keyword evidence="11" id="KW-0808">Transferase</keyword>
<evidence type="ECO:0000256" key="5">
    <source>
        <dbReference type="ARBA" id="ARBA00022989"/>
    </source>
</evidence>
<dbReference type="GO" id="GO:0016301">
    <property type="term" value="F:kinase activity"/>
    <property type="evidence" value="ECO:0007669"/>
    <property type="project" value="UniProtKB-KW"/>
</dbReference>
<dbReference type="Pfam" id="PF13855">
    <property type="entry name" value="LRR_8"/>
    <property type="match status" value="1"/>
</dbReference>
<dbReference type="GO" id="GO:0051707">
    <property type="term" value="P:response to other organism"/>
    <property type="evidence" value="ECO:0007669"/>
    <property type="project" value="UniProtKB-ARBA"/>
</dbReference>
<evidence type="ECO:0000256" key="7">
    <source>
        <dbReference type="ARBA" id="ARBA00038043"/>
    </source>
</evidence>
<keyword evidence="10" id="KW-1185">Reference proteome</keyword>
<dbReference type="PANTHER" id="PTHR48059">
    <property type="entry name" value="POLYGALACTURONASE INHIBITOR 1"/>
    <property type="match status" value="1"/>
</dbReference>
<dbReference type="GO" id="GO:0006952">
    <property type="term" value="P:defense response"/>
    <property type="evidence" value="ECO:0007669"/>
    <property type="project" value="UniProtKB-ARBA"/>
</dbReference>
<organism evidence="10 11">
    <name type="scientific">Sesamum indicum</name>
    <name type="common">Oriental sesame</name>
    <name type="synonym">Sesamum orientale</name>
    <dbReference type="NCBI Taxonomy" id="4182"/>
    <lineage>
        <taxon>Eukaryota</taxon>
        <taxon>Viridiplantae</taxon>
        <taxon>Streptophyta</taxon>
        <taxon>Embryophyta</taxon>
        <taxon>Tracheophyta</taxon>
        <taxon>Spermatophyta</taxon>
        <taxon>Magnoliopsida</taxon>
        <taxon>eudicotyledons</taxon>
        <taxon>Gunneridae</taxon>
        <taxon>Pentapetalae</taxon>
        <taxon>asterids</taxon>
        <taxon>lamiids</taxon>
        <taxon>Lamiales</taxon>
        <taxon>Pedaliaceae</taxon>
        <taxon>Sesamum</taxon>
    </lineage>
</organism>
<keyword evidence="2" id="KW-0433">Leucine-rich repeat</keyword>
<dbReference type="SUPFAM" id="SSF52058">
    <property type="entry name" value="L domain-like"/>
    <property type="match status" value="2"/>
</dbReference>
<evidence type="ECO:0000256" key="2">
    <source>
        <dbReference type="ARBA" id="ARBA00022614"/>
    </source>
</evidence>
<accession>A0A6I9U3D8</accession>
<dbReference type="InterPro" id="IPR013210">
    <property type="entry name" value="LRR_N_plant-typ"/>
</dbReference>
<name>A0A6I9U3D8_SESIN</name>
<keyword evidence="11" id="KW-0418">Kinase</keyword>
<feature type="transmembrane region" description="Helical" evidence="8">
    <location>
        <begin position="70"/>
        <end position="90"/>
    </location>
</feature>
<dbReference type="SMART" id="SM00365">
    <property type="entry name" value="LRR_SD22"/>
    <property type="match status" value="5"/>
</dbReference>
<evidence type="ECO:0000256" key="4">
    <source>
        <dbReference type="ARBA" id="ARBA00022737"/>
    </source>
</evidence>
<sequence length="793" mass="88510">MFIGQSLKFGPHNAVKLELHLSFISAQHANLLIIVMFISQSLDFGVWCTQCYKTTQTSSVLHPCPNMPTSNLFIILLSVLFFLSLLLPSFSEKCHPDDKKALLKIKKALNNPYALASWDPKTDCCEWYVVECNRITHRIVQLHLFASNVSGQIPAAVSELPYLELLRFHKLNLTGSIPPSITKLTNLKFLDVSWNHLSGHVPPFLSQLKNLTFLDLSFNNFTGSIPSSLSEFQNLGALHLDRNSLTGNIPESLGRFTGQVPDLYLSHNQLTGEVPRSLGDLNFTELDFSHNKLQGDVSLFGTNKTIQIADFSRNMLEFDLSKVEFPDSLTSLDLNHNRITGSLPEGLVKLNLQYLNVSYNRLCGEIPAGGELQSFDYTSYFHNRCLCGAPLPDCTRQANPGPHGLEIFVLVAISLCILPLSLCSAPSFICLELLAHMKNTFNKRGTLSTFSLITFPNSSDKITSMKTALLCILSLLTFLSQPFYSHSVRCNPDDKKVLLKIKEALNNPYHLASWNPDTDCCYWYVVECDRKTNRINNLHLFAANVSGQIPEAVAELPYLESLTFHKITNFTGTIPPALARLTRLKMLTISWTNISGPIPSFLGELKNLTFLDLSFNNFSGSIPPSLAQLRNLGGLRLDRNKLTGSIPESFGDLTPSLQYLYLSHNQLSGTVPRALGGLNFTWIELQRNRLEGDISFLFGKNKTIQIADFSRNMLQFDLSNVEFPDSLSTLDLNHNRITGSLPEGLAKLDSLFLNVSYNRLCGRIPVGGRLQALDYTSYFHNKCLCGAPLPDCK</sequence>
<dbReference type="SMART" id="SM00369">
    <property type="entry name" value="LRR_TYP"/>
    <property type="match status" value="7"/>
</dbReference>
<feature type="domain" description="Leucine-rich repeat-containing N-terminal plant-type" evidence="9">
    <location>
        <begin position="95"/>
        <end position="133"/>
    </location>
</feature>
<dbReference type="InterPro" id="IPR032675">
    <property type="entry name" value="LRR_dom_sf"/>
</dbReference>
<dbReference type="InterPro" id="IPR003591">
    <property type="entry name" value="Leu-rich_rpt_typical-subtyp"/>
</dbReference>
<dbReference type="RefSeq" id="XP_011091154.2">
    <property type="nucleotide sequence ID" value="XM_011092852.2"/>
</dbReference>
<feature type="transmembrane region" description="Helical" evidence="8">
    <location>
        <begin position="29"/>
        <end position="49"/>
    </location>
</feature>
<keyword evidence="5 8" id="KW-1133">Transmembrane helix</keyword>
<keyword evidence="6 8" id="KW-0472">Membrane</keyword>
<keyword evidence="4" id="KW-0677">Repeat</keyword>
<dbReference type="AlphaFoldDB" id="A0A6I9U3D8"/>
<dbReference type="PROSITE" id="PS51450">
    <property type="entry name" value="LRR"/>
    <property type="match status" value="2"/>
</dbReference>
<comment type="subcellular location">
    <subcellularLocation>
        <location evidence="1">Cell envelope</location>
    </subcellularLocation>
</comment>
<dbReference type="KEGG" id="sind:105171659"/>
<evidence type="ECO:0000256" key="8">
    <source>
        <dbReference type="SAM" id="Phobius"/>
    </source>
</evidence>
<dbReference type="Pfam" id="PF00560">
    <property type="entry name" value="LRR_1"/>
    <property type="match status" value="7"/>
</dbReference>
<dbReference type="OrthoDB" id="676979at2759"/>
<evidence type="ECO:0000313" key="10">
    <source>
        <dbReference type="Proteomes" id="UP000504604"/>
    </source>
</evidence>